<evidence type="ECO:0000313" key="1">
    <source>
        <dbReference type="EMBL" id="KAF0540279.1"/>
    </source>
</evidence>
<sequence>MERYRVEDGIDQEELLVPLLWRIYYDPLLDTIYQEIEGYKMEVSYEKKKTSVLLTRNTKDNRPCITYRGVEIEAISNKETCKILGCWFAKGPTDTFVSKKIQEEAEGATKKLKRARITEKQTVYIVNIVILAKLVYRVQNIVIPRMVAEKIIRQYTTVIKNKARLALTVPNSTINHYMIYGLKTVWKKQALQQIAMMHRQLNHAEFRNSTLMIRLQQIRNSANTNQSILEYEYYILMCKESKTVIAKMLEH</sequence>
<keyword evidence="1" id="KW-0548">Nucleotidyltransferase</keyword>
<keyword evidence="1" id="KW-0695">RNA-directed DNA polymerase</keyword>
<gene>
    <name evidence="1" type="ORF">F8M41_006528</name>
</gene>
<accession>A0A8H4AWR6</accession>
<proteinExistence type="predicted"/>
<dbReference type="EMBL" id="WTPW01000165">
    <property type="protein sequence ID" value="KAF0540279.1"/>
    <property type="molecule type" value="Genomic_DNA"/>
</dbReference>
<organism evidence="1 2">
    <name type="scientific">Gigaspora margarita</name>
    <dbReference type="NCBI Taxonomy" id="4874"/>
    <lineage>
        <taxon>Eukaryota</taxon>
        <taxon>Fungi</taxon>
        <taxon>Fungi incertae sedis</taxon>
        <taxon>Mucoromycota</taxon>
        <taxon>Glomeromycotina</taxon>
        <taxon>Glomeromycetes</taxon>
        <taxon>Diversisporales</taxon>
        <taxon>Gigasporaceae</taxon>
        <taxon>Gigaspora</taxon>
    </lineage>
</organism>
<dbReference type="AlphaFoldDB" id="A0A8H4AWR6"/>
<evidence type="ECO:0000313" key="2">
    <source>
        <dbReference type="Proteomes" id="UP000439903"/>
    </source>
</evidence>
<keyword evidence="2" id="KW-1185">Reference proteome</keyword>
<dbReference type="Proteomes" id="UP000439903">
    <property type="component" value="Unassembled WGS sequence"/>
</dbReference>
<protein>
    <submittedName>
        <fullName evidence="1">Reverse transcriptase</fullName>
    </submittedName>
</protein>
<comment type="caution">
    <text evidence="1">The sequence shown here is derived from an EMBL/GenBank/DDBJ whole genome shotgun (WGS) entry which is preliminary data.</text>
</comment>
<name>A0A8H4AWR6_GIGMA</name>
<keyword evidence="1" id="KW-0808">Transferase</keyword>
<reference evidence="1 2" key="1">
    <citation type="journal article" date="2019" name="Environ. Microbiol.">
        <title>At the nexus of three kingdoms: the genome of the mycorrhizal fungus Gigaspora margarita provides insights into plant, endobacterial and fungal interactions.</title>
        <authorList>
            <person name="Venice F."/>
            <person name="Ghignone S."/>
            <person name="Salvioli di Fossalunga A."/>
            <person name="Amselem J."/>
            <person name="Novero M."/>
            <person name="Xianan X."/>
            <person name="Sedzielewska Toro K."/>
            <person name="Morin E."/>
            <person name="Lipzen A."/>
            <person name="Grigoriev I.V."/>
            <person name="Henrissat B."/>
            <person name="Martin F.M."/>
            <person name="Bonfante P."/>
        </authorList>
    </citation>
    <scope>NUCLEOTIDE SEQUENCE [LARGE SCALE GENOMIC DNA]</scope>
    <source>
        <strain evidence="1 2">BEG34</strain>
    </source>
</reference>
<dbReference type="GO" id="GO:0003964">
    <property type="term" value="F:RNA-directed DNA polymerase activity"/>
    <property type="evidence" value="ECO:0007669"/>
    <property type="project" value="UniProtKB-KW"/>
</dbReference>
<dbReference type="OrthoDB" id="2435398at2759"/>